<dbReference type="NCBIfam" id="TIGR01777">
    <property type="entry name" value="yfcH"/>
    <property type="match status" value="1"/>
</dbReference>
<evidence type="ECO:0000259" key="3">
    <source>
        <dbReference type="Pfam" id="PF08338"/>
    </source>
</evidence>
<feature type="domain" description="NAD-dependent epimerase/dehydratase" evidence="2">
    <location>
        <begin position="5"/>
        <end position="225"/>
    </location>
</feature>
<dbReference type="Proteomes" id="UP000242687">
    <property type="component" value="Unassembled WGS sequence"/>
</dbReference>
<dbReference type="Gene3D" id="3.40.50.720">
    <property type="entry name" value="NAD(P)-binding Rossmann-like Domain"/>
    <property type="match status" value="1"/>
</dbReference>
<dbReference type="OrthoDB" id="9801773at2"/>
<evidence type="ECO:0000256" key="1">
    <source>
        <dbReference type="ARBA" id="ARBA00009353"/>
    </source>
</evidence>
<dbReference type="AlphaFoldDB" id="A0A2H9VTZ3"/>
<comment type="caution">
    <text evidence="4">The sequence shown here is derived from an EMBL/GenBank/DDBJ whole genome shotgun (WGS) entry which is preliminary data.</text>
</comment>
<evidence type="ECO:0008006" key="6">
    <source>
        <dbReference type="Google" id="ProtNLM"/>
    </source>
</evidence>
<comment type="similarity">
    <text evidence="1">Belongs to the NAD(P)-dependent epimerase/dehydratase family. SDR39U1 subfamily.</text>
</comment>
<organism evidence="4 5">
    <name type="scientific">Mucilaginibacter auburnensis</name>
    <dbReference type="NCBI Taxonomy" id="1457233"/>
    <lineage>
        <taxon>Bacteria</taxon>
        <taxon>Pseudomonadati</taxon>
        <taxon>Bacteroidota</taxon>
        <taxon>Sphingobacteriia</taxon>
        <taxon>Sphingobacteriales</taxon>
        <taxon>Sphingobacteriaceae</taxon>
        <taxon>Mucilaginibacter</taxon>
    </lineage>
</organism>
<proteinExistence type="inferred from homology"/>
<dbReference type="SUPFAM" id="SSF51735">
    <property type="entry name" value="NAD(P)-binding Rossmann-fold domains"/>
    <property type="match status" value="1"/>
</dbReference>
<dbReference type="EMBL" id="PGFJ01000001">
    <property type="protein sequence ID" value="PJJ84284.1"/>
    <property type="molecule type" value="Genomic_DNA"/>
</dbReference>
<dbReference type="Pfam" id="PF01370">
    <property type="entry name" value="Epimerase"/>
    <property type="match status" value="1"/>
</dbReference>
<accession>A0A2H9VTZ3</accession>
<dbReference type="InterPro" id="IPR013549">
    <property type="entry name" value="DUF1731"/>
</dbReference>
<dbReference type="InterPro" id="IPR010099">
    <property type="entry name" value="SDR39U1"/>
</dbReference>
<dbReference type="InterPro" id="IPR036291">
    <property type="entry name" value="NAD(P)-bd_dom_sf"/>
</dbReference>
<dbReference type="PANTHER" id="PTHR11092">
    <property type="entry name" value="SUGAR NUCLEOTIDE EPIMERASE RELATED"/>
    <property type="match status" value="1"/>
</dbReference>
<reference evidence="4 5" key="1">
    <citation type="submission" date="2017-11" db="EMBL/GenBank/DDBJ databases">
        <title>Genomic Encyclopedia of Archaeal and Bacterial Type Strains, Phase II (KMG-II): From Individual Species to Whole Genera.</title>
        <authorList>
            <person name="Goeker M."/>
        </authorList>
    </citation>
    <scope>NUCLEOTIDE SEQUENCE [LARGE SCALE GENOMIC DNA]</scope>
    <source>
        <strain evidence="4 5">DSM 28175</strain>
    </source>
</reference>
<sequence length="302" mass="32987">MSKHVLITGGTGLIGKKLTKRLLEDGYTVSHLSRSPGTDPRVATYLWDLNKGQIDEYCVEGVDTIIHLAGTGIADSRWTKKRKQDIIDSRVKSIALVYELLKKKQHTIKAVISASGVGYYSDRGDDIMTETCAPAHDFMGKCCVEWENAVGEGESLGLRVVKFRTGVVLSTKGGALPKLSAPVKLGLGAALGSGKQWMPWIHERDVIDMYIFALKHEELSGVYNMAAPEPVTNKQLTNAIADVLKRPYWLPNVPAFALKLAMGEMATVVLGSTKTSAKKIKAEGFSFSYPEVTAALKDLYKV</sequence>
<evidence type="ECO:0000259" key="2">
    <source>
        <dbReference type="Pfam" id="PF01370"/>
    </source>
</evidence>
<protein>
    <recommendedName>
        <fullName evidence="6">TIGR01777 family protein</fullName>
    </recommendedName>
</protein>
<dbReference type="Pfam" id="PF08338">
    <property type="entry name" value="DUF1731"/>
    <property type="match status" value="1"/>
</dbReference>
<evidence type="ECO:0000313" key="4">
    <source>
        <dbReference type="EMBL" id="PJJ84284.1"/>
    </source>
</evidence>
<gene>
    <name evidence="4" type="ORF">CLV57_1295</name>
</gene>
<name>A0A2H9VTZ3_9SPHI</name>
<feature type="domain" description="DUF1731" evidence="3">
    <location>
        <begin position="253"/>
        <end position="299"/>
    </location>
</feature>
<dbReference type="PANTHER" id="PTHR11092:SF0">
    <property type="entry name" value="EPIMERASE FAMILY PROTEIN SDR39U1"/>
    <property type="match status" value="1"/>
</dbReference>
<keyword evidence="5" id="KW-1185">Reference proteome</keyword>
<evidence type="ECO:0000313" key="5">
    <source>
        <dbReference type="Proteomes" id="UP000242687"/>
    </source>
</evidence>
<dbReference type="InterPro" id="IPR001509">
    <property type="entry name" value="Epimerase_deHydtase"/>
</dbReference>
<dbReference type="RefSeq" id="WP_100340484.1">
    <property type="nucleotide sequence ID" value="NZ_PGFJ01000001.1"/>
</dbReference>